<dbReference type="InterPro" id="IPR001909">
    <property type="entry name" value="KRAB"/>
</dbReference>
<dbReference type="InterPro" id="IPR050169">
    <property type="entry name" value="Krueppel_C2H2_ZnF"/>
</dbReference>
<dbReference type="SMART" id="SM00349">
    <property type="entry name" value="KRAB"/>
    <property type="match status" value="1"/>
</dbReference>
<gene>
    <name evidence="3" type="primary">LOC121104616</name>
</gene>
<dbReference type="Gene3D" id="6.10.140.140">
    <property type="match status" value="1"/>
</dbReference>
<evidence type="ECO:0000313" key="3">
    <source>
        <dbReference type="RefSeq" id="XP_040494353.1"/>
    </source>
</evidence>
<dbReference type="RefSeq" id="XP_040494353.1">
    <property type="nucleotide sequence ID" value="XM_040638419.1"/>
</dbReference>
<keyword evidence="2" id="KW-1185">Reference proteome</keyword>
<dbReference type="KEGG" id="umr:121104616"/>
<organism evidence="2 3">
    <name type="scientific">Ursus maritimus</name>
    <name type="common">Polar bear</name>
    <name type="synonym">Thalarctos maritimus</name>
    <dbReference type="NCBI Taxonomy" id="29073"/>
    <lineage>
        <taxon>Eukaryota</taxon>
        <taxon>Metazoa</taxon>
        <taxon>Chordata</taxon>
        <taxon>Craniata</taxon>
        <taxon>Vertebrata</taxon>
        <taxon>Euteleostomi</taxon>
        <taxon>Mammalia</taxon>
        <taxon>Eutheria</taxon>
        <taxon>Laurasiatheria</taxon>
        <taxon>Carnivora</taxon>
        <taxon>Caniformia</taxon>
        <taxon>Ursidae</taxon>
        <taxon>Ursus</taxon>
    </lineage>
</organism>
<accession>A0A8M1GFB1</accession>
<protein>
    <submittedName>
        <fullName evidence="3">Zinc finger protein 334-like</fullName>
    </submittedName>
</protein>
<dbReference type="SUPFAM" id="SSF109640">
    <property type="entry name" value="KRAB domain (Kruppel-associated box)"/>
    <property type="match status" value="1"/>
</dbReference>
<dbReference type="OrthoDB" id="9750183at2759"/>
<dbReference type="CDD" id="cd07765">
    <property type="entry name" value="KRAB_A-box"/>
    <property type="match status" value="1"/>
</dbReference>
<dbReference type="GO" id="GO:0006355">
    <property type="term" value="P:regulation of DNA-templated transcription"/>
    <property type="evidence" value="ECO:0007669"/>
    <property type="project" value="InterPro"/>
</dbReference>
<dbReference type="Pfam" id="PF01352">
    <property type="entry name" value="KRAB"/>
    <property type="match status" value="1"/>
</dbReference>
<dbReference type="Proteomes" id="UP000261680">
    <property type="component" value="Unplaced"/>
</dbReference>
<dbReference type="PROSITE" id="PS50805">
    <property type="entry name" value="KRAB"/>
    <property type="match status" value="1"/>
</dbReference>
<feature type="domain" description="KRAB" evidence="1">
    <location>
        <begin position="8"/>
        <end position="79"/>
    </location>
</feature>
<name>A0A8M1GFB1_URSMA</name>
<reference evidence="3" key="1">
    <citation type="submission" date="2025-08" db="UniProtKB">
        <authorList>
            <consortium name="RefSeq"/>
        </authorList>
    </citation>
    <scope>IDENTIFICATION</scope>
    <source>
        <tissue evidence="3">Whole blood</tissue>
    </source>
</reference>
<evidence type="ECO:0000259" key="1">
    <source>
        <dbReference type="PROSITE" id="PS50805"/>
    </source>
</evidence>
<dbReference type="GeneID" id="121104616"/>
<sequence length="80" mass="9558">MNKSQRWVSFKDLTVDFTQEEWQQLRPARRLLYRDVILENCRQLVSMGYHVSKPDVICKLGQGEEPWSVEEFSHQNYPGE</sequence>
<evidence type="ECO:0000313" key="2">
    <source>
        <dbReference type="Proteomes" id="UP000261680"/>
    </source>
</evidence>
<dbReference type="PANTHER" id="PTHR23232">
    <property type="entry name" value="KRAB DOMAIN C2H2 ZINC FINGER"/>
    <property type="match status" value="1"/>
</dbReference>
<dbReference type="InterPro" id="IPR036051">
    <property type="entry name" value="KRAB_dom_sf"/>
</dbReference>
<dbReference type="PANTHER" id="PTHR23232:SF117">
    <property type="entry name" value="KRAB DOMAIN-CONTAINING PROTEIN"/>
    <property type="match status" value="1"/>
</dbReference>
<proteinExistence type="predicted"/>
<dbReference type="AlphaFoldDB" id="A0A8M1GFB1"/>